<evidence type="ECO:0000313" key="3">
    <source>
        <dbReference type="EMBL" id="EGT47980.1"/>
    </source>
</evidence>
<name>G0P8Q8_CAEBE</name>
<keyword evidence="2" id="KW-0732">Signal</keyword>
<feature type="region of interest" description="Disordered" evidence="1">
    <location>
        <begin position="147"/>
        <end position="198"/>
    </location>
</feature>
<sequence length="329" mass="38590">MIQKAFYVFVVVSVVTSQPLLFPHGWFESKNLRPRDAIMLNMMAQSNLEYGGVTLEELDKLDAVRKQIPRPEKLARDREEDDVELDRKPAFTVEGEKIEEKKEEKASAENMKKPPFRRVQLKLQKSKKLFAESSFLNIKFPERETEGSETEVVAESANPFEEIATRSPPRDWMSMRQLRNRSRKNKKKKRRYRKNGFLTRDDIIKSKKSDDHTDVKIVDRKREKAEFDEKLRNHAQETWERENKAAEEVREEMKKGPQVQNESEPISPAMKLLAKEHSEIDRRISIAEQMMTRKMDRLPNNPFSNVDLRNPTVLSLPLPPLEKLTEEDS</sequence>
<organism evidence="4">
    <name type="scientific">Caenorhabditis brenneri</name>
    <name type="common">Nematode worm</name>
    <dbReference type="NCBI Taxonomy" id="135651"/>
    <lineage>
        <taxon>Eukaryota</taxon>
        <taxon>Metazoa</taxon>
        <taxon>Ecdysozoa</taxon>
        <taxon>Nematoda</taxon>
        <taxon>Chromadorea</taxon>
        <taxon>Rhabditida</taxon>
        <taxon>Rhabditina</taxon>
        <taxon>Rhabditomorpha</taxon>
        <taxon>Rhabditoidea</taxon>
        <taxon>Rhabditidae</taxon>
        <taxon>Peloderinae</taxon>
        <taxon>Caenorhabditis</taxon>
    </lineage>
</organism>
<keyword evidence="4" id="KW-1185">Reference proteome</keyword>
<feature type="region of interest" description="Disordered" evidence="1">
    <location>
        <begin position="236"/>
        <end position="267"/>
    </location>
</feature>
<feature type="region of interest" description="Disordered" evidence="1">
    <location>
        <begin position="297"/>
        <end position="329"/>
    </location>
</feature>
<protein>
    <submittedName>
        <fullName evidence="3">Uncharacterized protein</fullName>
    </submittedName>
</protein>
<feature type="compositionally biased region" description="Basic residues" evidence="1">
    <location>
        <begin position="178"/>
        <end position="194"/>
    </location>
</feature>
<accession>G0P8Q8</accession>
<feature type="compositionally biased region" description="Basic and acidic residues" evidence="1">
    <location>
        <begin position="236"/>
        <end position="255"/>
    </location>
</feature>
<dbReference type="AlphaFoldDB" id="G0P8Q8"/>
<dbReference type="HOGENOM" id="CLU_889171_0_0_1"/>
<proteinExistence type="predicted"/>
<dbReference type="FunCoup" id="G0P8Q8">
    <property type="interactions" value="1897"/>
</dbReference>
<dbReference type="InParanoid" id="G0P8Q8"/>
<feature type="signal peptide" evidence="2">
    <location>
        <begin position="1"/>
        <end position="17"/>
    </location>
</feature>
<evidence type="ECO:0000313" key="4">
    <source>
        <dbReference type="Proteomes" id="UP000008068"/>
    </source>
</evidence>
<dbReference type="eggNOG" id="ENOG502TFEH">
    <property type="taxonomic scope" value="Eukaryota"/>
</dbReference>
<evidence type="ECO:0000256" key="1">
    <source>
        <dbReference type="SAM" id="MobiDB-lite"/>
    </source>
</evidence>
<dbReference type="Proteomes" id="UP000008068">
    <property type="component" value="Unassembled WGS sequence"/>
</dbReference>
<dbReference type="OrthoDB" id="5870726at2759"/>
<dbReference type="EMBL" id="GL380138">
    <property type="protein sequence ID" value="EGT47980.1"/>
    <property type="molecule type" value="Genomic_DNA"/>
</dbReference>
<feature type="chain" id="PRO_5003406591" evidence="2">
    <location>
        <begin position="18"/>
        <end position="329"/>
    </location>
</feature>
<evidence type="ECO:0000256" key="2">
    <source>
        <dbReference type="SAM" id="SignalP"/>
    </source>
</evidence>
<reference evidence="4" key="1">
    <citation type="submission" date="2011-07" db="EMBL/GenBank/DDBJ databases">
        <authorList>
            <consortium name="Caenorhabditis brenneri Sequencing and Analysis Consortium"/>
            <person name="Wilson R.K."/>
        </authorList>
    </citation>
    <scope>NUCLEOTIDE SEQUENCE [LARGE SCALE GENOMIC DNA]</scope>
    <source>
        <strain evidence="4">PB2801</strain>
    </source>
</reference>
<gene>
    <name evidence="3" type="ORF">CAEBREN_31677</name>
</gene>